<protein>
    <submittedName>
        <fullName evidence="4">Uncharacterized protein</fullName>
    </submittedName>
</protein>
<dbReference type="InterPro" id="IPR011044">
    <property type="entry name" value="Quino_amine_DH_bsu"/>
</dbReference>
<feature type="region of interest" description="Disordered" evidence="1">
    <location>
        <begin position="448"/>
        <end position="495"/>
    </location>
</feature>
<proteinExistence type="predicted"/>
<keyword evidence="5" id="KW-1185">Reference proteome</keyword>
<keyword evidence="2" id="KW-0472">Membrane</keyword>
<keyword evidence="2" id="KW-0812">Transmembrane</keyword>
<evidence type="ECO:0000256" key="3">
    <source>
        <dbReference type="SAM" id="SignalP"/>
    </source>
</evidence>
<evidence type="ECO:0000313" key="4">
    <source>
        <dbReference type="EMBL" id="CAI8013715.1"/>
    </source>
</evidence>
<evidence type="ECO:0000256" key="2">
    <source>
        <dbReference type="SAM" id="Phobius"/>
    </source>
</evidence>
<feature type="chain" id="PRO_5041273620" evidence="3">
    <location>
        <begin position="18"/>
        <end position="853"/>
    </location>
</feature>
<dbReference type="SUPFAM" id="SSF50969">
    <property type="entry name" value="YVTN repeat-like/Quinoprotein amine dehydrogenase"/>
    <property type="match status" value="1"/>
</dbReference>
<sequence>MWALYLCVISLFAPSRGAPEGTILSLGIFNGNLQVQQYPVPATSGGPVQKNHPLSGDLAKFSLTCSPSCEGPNVLSFERGPVILHVVLNDGTLSLMETDVSHSVYSKPTEVVELDSKCTPLHLMPFRYSQDQFAVVCTAFDVHFAEISTDHSIKLHPLIVGSERPGVLVESNRQLFSVSYLGQNAYEKYSYHSATPEILSLPSNVLCLEGYSATYPLHGQEMFLLQCVTDDGPTLYIVPLDQDEMARAVPSQGRPYSSLDGTYISMVNGSRVVSFPAANQSVLSSTETFTSRVKKFEFLNSRVAIVLTQGGGHYVMYLSHGVSEITQLPGGVPVKWVWIDPHNYYLYVTDQNELFLFNDTLKDPEDMPKSVVSRPELLLFARKYVPGPGPTSTNNSGLSDKDPSGPNSLPAILGGVFGGTILTAVAAVAVLMLLVYMKKLPCSRHTYSPVEETNPQGTAMTTLKPTVEEGSKGKGGDQYEISFSQPADEPHAAENWSDSAGNVATATHDPQEPQKKKGKLLLFRVFAGQLITGVYPLPPSEPREFTQSLAGPLAGVSLRCGSCPHDAVTRLSFQTESLRTLVILSDRVLSVVTINESVTPEVVQVVSLDEQCTPQTLVAFADSKQFAVICARLSLQFGSVDGTRGRVKLQALETYPNPIPESSKSVFITTGVEIKIVTIGGNFVEVYTVNDGSPVTDELPRNVNCLNTSEPILTPLHTEPAVLLQCNTTNGMVVYVIPIPIVRGADARGFPADGLVLSSQDGTYVIVVKGPVLTSQENGAPGKQVVLRSQITAVDNLDSDNVRVLTKEKRHIVINLESCSQRVMPGGHPVLSEWVGTSNDYIYSQKTTYCSCQ</sequence>
<feature type="transmembrane region" description="Helical" evidence="2">
    <location>
        <begin position="521"/>
        <end position="538"/>
    </location>
</feature>
<organism evidence="4 5">
    <name type="scientific">Geodia barretti</name>
    <name type="common">Barrett's horny sponge</name>
    <dbReference type="NCBI Taxonomy" id="519541"/>
    <lineage>
        <taxon>Eukaryota</taxon>
        <taxon>Metazoa</taxon>
        <taxon>Porifera</taxon>
        <taxon>Demospongiae</taxon>
        <taxon>Heteroscleromorpha</taxon>
        <taxon>Tetractinellida</taxon>
        <taxon>Astrophorina</taxon>
        <taxon>Geodiidae</taxon>
        <taxon>Geodia</taxon>
    </lineage>
</organism>
<gene>
    <name evidence="4" type="ORF">GBAR_LOCUS8659</name>
</gene>
<evidence type="ECO:0000256" key="1">
    <source>
        <dbReference type="SAM" id="MobiDB-lite"/>
    </source>
</evidence>
<feature type="compositionally biased region" description="Basic and acidic residues" evidence="1">
    <location>
        <begin position="466"/>
        <end position="477"/>
    </location>
</feature>
<evidence type="ECO:0000313" key="5">
    <source>
        <dbReference type="Proteomes" id="UP001174909"/>
    </source>
</evidence>
<comment type="caution">
    <text evidence="4">The sequence shown here is derived from an EMBL/GenBank/DDBJ whole genome shotgun (WGS) entry which is preliminary data.</text>
</comment>
<keyword evidence="2" id="KW-1133">Transmembrane helix</keyword>
<feature type="compositionally biased region" description="Polar residues" evidence="1">
    <location>
        <begin position="451"/>
        <end position="464"/>
    </location>
</feature>
<name>A0AA35RLE4_GEOBA</name>
<accession>A0AA35RLE4</accession>
<reference evidence="4" key="1">
    <citation type="submission" date="2023-03" db="EMBL/GenBank/DDBJ databases">
        <authorList>
            <person name="Steffen K."/>
            <person name="Cardenas P."/>
        </authorList>
    </citation>
    <scope>NUCLEOTIDE SEQUENCE</scope>
</reference>
<keyword evidence="3" id="KW-0732">Signal</keyword>
<feature type="transmembrane region" description="Helical" evidence="2">
    <location>
        <begin position="411"/>
        <end position="436"/>
    </location>
</feature>
<dbReference type="Proteomes" id="UP001174909">
    <property type="component" value="Unassembled WGS sequence"/>
</dbReference>
<dbReference type="AlphaFoldDB" id="A0AA35RLE4"/>
<feature type="signal peptide" evidence="3">
    <location>
        <begin position="1"/>
        <end position="17"/>
    </location>
</feature>
<dbReference type="EMBL" id="CASHTH010001288">
    <property type="protein sequence ID" value="CAI8013715.1"/>
    <property type="molecule type" value="Genomic_DNA"/>
</dbReference>